<evidence type="ECO:0000256" key="4">
    <source>
        <dbReference type="ARBA" id="ARBA00022807"/>
    </source>
</evidence>
<dbReference type="EMBL" id="BPRA01000014">
    <property type="protein sequence ID" value="GJE56700.1"/>
    <property type="molecule type" value="Genomic_DNA"/>
</dbReference>
<comment type="similarity">
    <text evidence="1">Belongs to the peptidase C40 family.</text>
</comment>
<keyword evidence="3" id="KW-0378">Hydrolase</keyword>
<dbReference type="Pfam" id="PF00877">
    <property type="entry name" value="NLPC_P60"/>
    <property type="match status" value="1"/>
</dbReference>
<feature type="domain" description="NlpC/P60" evidence="6">
    <location>
        <begin position="7"/>
        <end position="148"/>
    </location>
</feature>
<dbReference type="InterPro" id="IPR038765">
    <property type="entry name" value="Papain-like_cys_pep_sf"/>
</dbReference>
<evidence type="ECO:0000256" key="1">
    <source>
        <dbReference type="ARBA" id="ARBA00007074"/>
    </source>
</evidence>
<name>A0ABQ4TS68_9HYPH</name>
<keyword evidence="8" id="KW-1185">Reference proteome</keyword>
<keyword evidence="4" id="KW-0788">Thiol protease</keyword>
<evidence type="ECO:0000313" key="7">
    <source>
        <dbReference type="EMBL" id="GJE56700.1"/>
    </source>
</evidence>
<reference evidence="7" key="2">
    <citation type="submission" date="2021-08" db="EMBL/GenBank/DDBJ databases">
        <authorList>
            <person name="Tani A."/>
            <person name="Ola A."/>
            <person name="Ogura Y."/>
            <person name="Katsura K."/>
            <person name="Hayashi T."/>
        </authorList>
    </citation>
    <scope>NUCLEOTIDE SEQUENCE</scope>
    <source>
        <strain evidence="7">DSM 23674</strain>
    </source>
</reference>
<evidence type="ECO:0000313" key="8">
    <source>
        <dbReference type="Proteomes" id="UP001055101"/>
    </source>
</evidence>
<sequence>MPSPAPPDIAKNLVAEARTWIGTPYRHQASLKGVGCDCLGLLRGVWRGVLGDEPEAPPPYAAGWAEAADGAAPLVEGARRHLLAIGRDAEPGPGDVLLFRFRAHLPAKHCAVATGAGTMIHAHDGAVVTEVAITPWWRRHLAHVFRFPDAPSSTAAGSARDDGAPSQIQEAPWRP</sequence>
<dbReference type="SUPFAM" id="SSF54001">
    <property type="entry name" value="Cysteine proteinases"/>
    <property type="match status" value="1"/>
</dbReference>
<dbReference type="NCBIfam" id="TIGR02219">
    <property type="entry name" value="phage_NlpC_fam"/>
    <property type="match status" value="1"/>
</dbReference>
<reference evidence="7" key="1">
    <citation type="journal article" date="2021" name="Front. Microbiol.">
        <title>Comprehensive Comparative Genomics and Phenotyping of Methylobacterium Species.</title>
        <authorList>
            <person name="Alessa O."/>
            <person name="Ogura Y."/>
            <person name="Fujitani Y."/>
            <person name="Takami H."/>
            <person name="Hayashi T."/>
            <person name="Sahin N."/>
            <person name="Tani A."/>
        </authorList>
    </citation>
    <scope>NUCLEOTIDE SEQUENCE</scope>
    <source>
        <strain evidence="7">DSM 23674</strain>
    </source>
</reference>
<dbReference type="Gene3D" id="3.90.1720.10">
    <property type="entry name" value="endopeptidase domain like (from Nostoc punctiforme)"/>
    <property type="match status" value="1"/>
</dbReference>
<accession>A0ABQ4TS68</accession>
<dbReference type="InterPro" id="IPR000064">
    <property type="entry name" value="NLP_P60_dom"/>
</dbReference>
<evidence type="ECO:0000256" key="3">
    <source>
        <dbReference type="ARBA" id="ARBA00022801"/>
    </source>
</evidence>
<evidence type="ECO:0000256" key="2">
    <source>
        <dbReference type="ARBA" id="ARBA00022670"/>
    </source>
</evidence>
<dbReference type="Proteomes" id="UP001055101">
    <property type="component" value="Unassembled WGS sequence"/>
</dbReference>
<protein>
    <recommendedName>
        <fullName evidence="6">NlpC/P60 domain-containing protein</fullName>
    </recommendedName>
</protein>
<evidence type="ECO:0000256" key="5">
    <source>
        <dbReference type="SAM" id="MobiDB-lite"/>
    </source>
</evidence>
<gene>
    <name evidence="7" type="ORF">EKPJFOCH_3208</name>
</gene>
<organism evidence="7 8">
    <name type="scientific">Methylobacterium thuringiense</name>
    <dbReference type="NCBI Taxonomy" id="1003091"/>
    <lineage>
        <taxon>Bacteria</taxon>
        <taxon>Pseudomonadati</taxon>
        <taxon>Pseudomonadota</taxon>
        <taxon>Alphaproteobacteria</taxon>
        <taxon>Hyphomicrobiales</taxon>
        <taxon>Methylobacteriaceae</taxon>
        <taxon>Methylobacterium</taxon>
    </lineage>
</organism>
<dbReference type="PROSITE" id="PS51935">
    <property type="entry name" value="NLPC_P60"/>
    <property type="match status" value="1"/>
</dbReference>
<comment type="caution">
    <text evidence="7">The sequence shown here is derived from an EMBL/GenBank/DDBJ whole genome shotgun (WGS) entry which is preliminary data.</text>
</comment>
<keyword evidence="2" id="KW-0645">Protease</keyword>
<evidence type="ECO:0000259" key="6">
    <source>
        <dbReference type="PROSITE" id="PS51935"/>
    </source>
</evidence>
<proteinExistence type="inferred from homology"/>
<dbReference type="InterPro" id="IPR011929">
    <property type="entry name" value="Phage_pept_NlpC/P60"/>
</dbReference>
<dbReference type="RefSeq" id="WP_238232349.1">
    <property type="nucleotide sequence ID" value="NZ_BPRA01000014.1"/>
</dbReference>
<feature type="region of interest" description="Disordered" evidence="5">
    <location>
        <begin position="152"/>
        <end position="175"/>
    </location>
</feature>